<gene>
    <name evidence="3" type="ORF">DO97_00110</name>
</gene>
<evidence type="ECO:0000256" key="1">
    <source>
        <dbReference type="SAM" id="MobiDB-lite"/>
    </source>
</evidence>
<organism evidence="3 4">
    <name type="scientific">Neosynechococcus sphagnicola sy1</name>
    <dbReference type="NCBI Taxonomy" id="1497020"/>
    <lineage>
        <taxon>Bacteria</taxon>
        <taxon>Bacillati</taxon>
        <taxon>Cyanobacteriota</taxon>
        <taxon>Cyanophyceae</taxon>
        <taxon>Neosynechococcales</taxon>
        <taxon>Neosynechococcaceae</taxon>
        <taxon>Neosynechococcus</taxon>
    </lineage>
</organism>
<accession>A0A098TNS3</accession>
<comment type="caution">
    <text evidence="3">The sequence shown here is derived from an EMBL/GenBank/DDBJ whole genome shotgun (WGS) entry which is preliminary data.</text>
</comment>
<dbReference type="STRING" id="1497020.DO97_00110"/>
<dbReference type="AlphaFoldDB" id="A0A098TNS3"/>
<sequence>MSKSGTPEHLLDRDDPGDDTQSRFRYQATYAALKSLAMLEEEPEVAYIFCEHWEDVLVKRTDGRFIGIQIKTRAVGKDSFKTNDEEIINSLNRFIQLERDFPEDFDRYVIAASCGFWRERKNSSNLPYLLEIVSESSLEETLSNSYLSQLLKKLTKISKGDNSLIVRTLGKVYLEEDAPGLKDVGSRLFRALACCPQVKNFSPQQVLKIEDALIGAMLKAAALPKSSPREEYLVLLKDSEHERTNLTIQGKKITIERILELVNLDGSAVLDSRSTVLLTTYDHPPLSKLPSGMRKMELKMIAGDLSVANIELAKSHKFSAEYLLNQWLFKHGI</sequence>
<dbReference type="Pfam" id="PF14130">
    <property type="entry name" value="Cap4_nuclease"/>
    <property type="match status" value="1"/>
</dbReference>
<evidence type="ECO:0000259" key="2">
    <source>
        <dbReference type="Pfam" id="PF14130"/>
    </source>
</evidence>
<dbReference type="InterPro" id="IPR025382">
    <property type="entry name" value="Cap4-like_endonuclease_dom"/>
</dbReference>
<dbReference type="Proteomes" id="UP000030170">
    <property type="component" value="Unassembled WGS sequence"/>
</dbReference>
<dbReference type="OrthoDB" id="2512601at2"/>
<keyword evidence="4" id="KW-1185">Reference proteome</keyword>
<feature type="region of interest" description="Disordered" evidence="1">
    <location>
        <begin position="1"/>
        <end position="21"/>
    </location>
</feature>
<proteinExistence type="predicted"/>
<name>A0A098TNS3_9CYAN</name>
<feature type="domain" description="CD-NTase associated protein 4-like DNA endonuclease" evidence="2">
    <location>
        <begin position="15"/>
        <end position="219"/>
    </location>
</feature>
<evidence type="ECO:0000313" key="3">
    <source>
        <dbReference type="EMBL" id="KGF73985.1"/>
    </source>
</evidence>
<dbReference type="RefSeq" id="WP_036530110.1">
    <property type="nucleotide sequence ID" value="NZ_JJML01000001.1"/>
</dbReference>
<dbReference type="EMBL" id="JJML01000001">
    <property type="protein sequence ID" value="KGF73985.1"/>
    <property type="molecule type" value="Genomic_DNA"/>
</dbReference>
<dbReference type="GO" id="GO:0004518">
    <property type="term" value="F:nuclease activity"/>
    <property type="evidence" value="ECO:0007669"/>
    <property type="project" value="InterPro"/>
</dbReference>
<reference evidence="3 4" key="1">
    <citation type="journal article" date="2014" name="Mol. Ecol.">
        <title>Evolution of Synechococcus.</title>
        <authorList>
            <person name="Dvorak P."/>
            <person name="Casamatta D."/>
            <person name="Hasler P."/>
            <person name="Poulickova A."/>
            <person name="Ondrej V."/>
            <person name="Sanges R."/>
        </authorList>
    </citation>
    <scope>NUCLEOTIDE SEQUENCE [LARGE SCALE GENOMIC DNA]</scope>
    <source>
        <strain evidence="3 4">CAUP A 1101</strain>
    </source>
</reference>
<protein>
    <recommendedName>
        <fullName evidence="2">CD-NTase associated protein 4-like DNA endonuclease domain-containing protein</fullName>
    </recommendedName>
</protein>
<evidence type="ECO:0000313" key="4">
    <source>
        <dbReference type="Proteomes" id="UP000030170"/>
    </source>
</evidence>